<organism evidence="2 3">
    <name type="scientific">Ornithinibacillus caprae</name>
    <dbReference type="NCBI Taxonomy" id="2678566"/>
    <lineage>
        <taxon>Bacteria</taxon>
        <taxon>Bacillati</taxon>
        <taxon>Bacillota</taxon>
        <taxon>Bacilli</taxon>
        <taxon>Bacillales</taxon>
        <taxon>Bacillaceae</taxon>
        <taxon>Ornithinibacillus</taxon>
    </lineage>
</organism>
<feature type="coiled-coil region" evidence="1">
    <location>
        <begin position="60"/>
        <end position="90"/>
    </location>
</feature>
<dbReference type="AlphaFoldDB" id="A0A6N8FG53"/>
<reference evidence="2 3" key="1">
    <citation type="submission" date="2019-11" db="EMBL/GenBank/DDBJ databases">
        <authorList>
            <person name="Li X."/>
        </authorList>
    </citation>
    <scope>NUCLEOTIDE SEQUENCE [LARGE SCALE GENOMIC DNA]</scope>
    <source>
        <strain evidence="2 3">L9</strain>
    </source>
</reference>
<gene>
    <name evidence="2" type="ORF">GMD78_09125</name>
</gene>
<sequence length="159" mass="18839">MSKNQPHYYPQYRYHPFPFQGTYFQSPYFLMPNIQKQEQNNEPKQKAEEVQQPYNIVEHLEKIYNKLNQLEEENKQIKEELENKKAIKVENVNYKIQDLHVEDLSGALLVGLTSWSDAEELQELLAENGPVMFNDLNTDEMQNNMENQQMQNEQNGENG</sequence>
<evidence type="ECO:0000313" key="3">
    <source>
        <dbReference type="Proteomes" id="UP000469125"/>
    </source>
</evidence>
<comment type="caution">
    <text evidence="2">The sequence shown here is derived from an EMBL/GenBank/DDBJ whole genome shotgun (WGS) entry which is preliminary data.</text>
</comment>
<accession>A0A6N8FG53</accession>
<dbReference type="Proteomes" id="UP000469125">
    <property type="component" value="Unassembled WGS sequence"/>
</dbReference>
<evidence type="ECO:0000313" key="2">
    <source>
        <dbReference type="EMBL" id="MUK88550.1"/>
    </source>
</evidence>
<dbReference type="EMBL" id="WOCA01000006">
    <property type="protein sequence ID" value="MUK88550.1"/>
    <property type="molecule type" value="Genomic_DNA"/>
</dbReference>
<dbReference type="Pfam" id="PF10737">
    <property type="entry name" value="GerPC"/>
    <property type="match status" value="1"/>
</dbReference>
<keyword evidence="3" id="KW-1185">Reference proteome</keyword>
<proteinExistence type="predicted"/>
<protein>
    <submittedName>
        <fullName evidence="2">Uncharacterized protein</fullName>
    </submittedName>
</protein>
<keyword evidence="1" id="KW-0175">Coiled coil</keyword>
<dbReference type="InterPro" id="IPR019673">
    <property type="entry name" value="Spore_germination_GerPC"/>
</dbReference>
<evidence type="ECO:0000256" key="1">
    <source>
        <dbReference type="SAM" id="Coils"/>
    </source>
</evidence>
<dbReference type="RefSeq" id="WP_155668542.1">
    <property type="nucleotide sequence ID" value="NZ_WOCA01000006.1"/>
</dbReference>
<name>A0A6N8FG53_9BACI</name>